<dbReference type="GO" id="GO:0003841">
    <property type="term" value="F:1-acylglycerol-3-phosphate O-acyltransferase activity"/>
    <property type="evidence" value="ECO:0007669"/>
    <property type="project" value="UniProtKB-UniRule"/>
</dbReference>
<dbReference type="EC" id="2.3.1.51" evidence="7"/>
<feature type="domain" description="Phospholipid/glycerol acyltransferase" evidence="10">
    <location>
        <begin position="216"/>
        <end position="331"/>
    </location>
</feature>
<feature type="non-terminal residue" evidence="11">
    <location>
        <position position="1"/>
    </location>
</feature>
<dbReference type="SUPFAM" id="SSF69593">
    <property type="entry name" value="Glycerol-3-phosphate (1)-acyltransferase"/>
    <property type="match status" value="1"/>
</dbReference>
<dbReference type="Proteomes" id="UP000266841">
    <property type="component" value="Unassembled WGS sequence"/>
</dbReference>
<evidence type="ECO:0000256" key="7">
    <source>
        <dbReference type="RuleBase" id="RU361267"/>
    </source>
</evidence>
<dbReference type="InterPro" id="IPR002123">
    <property type="entry name" value="Plipid/glycerol_acylTrfase"/>
</dbReference>
<keyword evidence="9" id="KW-1133">Transmembrane helix</keyword>
<evidence type="ECO:0000256" key="6">
    <source>
        <dbReference type="ARBA" id="ARBA00023315"/>
    </source>
</evidence>
<dbReference type="GO" id="GO:0006654">
    <property type="term" value="P:phosphatidic acid biosynthetic process"/>
    <property type="evidence" value="ECO:0007669"/>
    <property type="project" value="TreeGrafter"/>
</dbReference>
<keyword evidence="9" id="KW-0472">Membrane</keyword>
<evidence type="ECO:0000259" key="10">
    <source>
        <dbReference type="SMART" id="SM00563"/>
    </source>
</evidence>
<organism evidence="11 12">
    <name type="scientific">Thalassiosira oceanica</name>
    <name type="common">Marine diatom</name>
    <dbReference type="NCBI Taxonomy" id="159749"/>
    <lineage>
        <taxon>Eukaryota</taxon>
        <taxon>Sar</taxon>
        <taxon>Stramenopiles</taxon>
        <taxon>Ochrophyta</taxon>
        <taxon>Bacillariophyta</taxon>
        <taxon>Coscinodiscophyceae</taxon>
        <taxon>Thalassiosirophycidae</taxon>
        <taxon>Thalassiosirales</taxon>
        <taxon>Thalassiosiraceae</taxon>
        <taxon>Thalassiosira</taxon>
    </lineage>
</organism>
<accession>K0TAN9</accession>
<reference evidence="11 12" key="1">
    <citation type="journal article" date="2012" name="Genome Biol.">
        <title>Genome and low-iron response of an oceanic diatom adapted to chronic iron limitation.</title>
        <authorList>
            <person name="Lommer M."/>
            <person name="Specht M."/>
            <person name="Roy A.S."/>
            <person name="Kraemer L."/>
            <person name="Andreson R."/>
            <person name="Gutowska M.A."/>
            <person name="Wolf J."/>
            <person name="Bergner S.V."/>
            <person name="Schilhabel M.B."/>
            <person name="Klostermeier U.C."/>
            <person name="Beiko R.G."/>
            <person name="Rosenstiel P."/>
            <person name="Hippler M."/>
            <person name="Laroche J."/>
        </authorList>
    </citation>
    <scope>NUCLEOTIDE SEQUENCE [LARGE SCALE GENOMIC DNA]</scope>
    <source>
        <strain evidence="11 12">CCMP1005</strain>
    </source>
</reference>
<dbReference type="Pfam" id="PF01553">
    <property type="entry name" value="Acyltransferase"/>
    <property type="match status" value="1"/>
</dbReference>
<keyword evidence="7" id="KW-0594">Phospholipid biosynthesis</keyword>
<comment type="caution">
    <text evidence="11">The sequence shown here is derived from an EMBL/GenBank/DDBJ whole genome shotgun (WGS) entry which is preliminary data.</text>
</comment>
<dbReference type="CDD" id="cd07989">
    <property type="entry name" value="LPLAT_AGPAT-like"/>
    <property type="match status" value="1"/>
</dbReference>
<keyword evidence="5 7" id="KW-0443">Lipid metabolism</keyword>
<feature type="compositionally biased region" description="Basic and acidic residues" evidence="8">
    <location>
        <begin position="382"/>
        <end position="400"/>
    </location>
</feature>
<dbReference type="NCBIfam" id="TIGR00530">
    <property type="entry name" value="AGP_acyltrn"/>
    <property type="match status" value="1"/>
</dbReference>
<dbReference type="EMBL" id="AGNL01002728">
    <property type="protein sequence ID" value="EJK75788.1"/>
    <property type="molecule type" value="Genomic_DNA"/>
</dbReference>
<comment type="similarity">
    <text evidence="2 7">Belongs to the 1-acyl-sn-glycerol-3-phosphate acyltransferase family.</text>
</comment>
<protein>
    <recommendedName>
        <fullName evidence="7">1-acyl-sn-glycerol-3-phosphate acyltransferase</fullName>
        <ecNumber evidence="7">2.3.1.51</ecNumber>
    </recommendedName>
</protein>
<keyword evidence="12" id="KW-1185">Reference proteome</keyword>
<evidence type="ECO:0000313" key="12">
    <source>
        <dbReference type="Proteomes" id="UP000266841"/>
    </source>
</evidence>
<evidence type="ECO:0000256" key="4">
    <source>
        <dbReference type="ARBA" id="ARBA00022679"/>
    </source>
</evidence>
<name>K0TAN9_THAOC</name>
<gene>
    <name evidence="11" type="ORF">THAOC_02478</name>
</gene>
<dbReference type="PANTHER" id="PTHR10434:SF64">
    <property type="entry name" value="1-ACYL-SN-GLYCEROL-3-PHOSPHATE ACYLTRANSFERASE-RELATED"/>
    <property type="match status" value="1"/>
</dbReference>
<evidence type="ECO:0000256" key="8">
    <source>
        <dbReference type="SAM" id="MobiDB-lite"/>
    </source>
</evidence>
<dbReference type="eggNOG" id="KOG2848">
    <property type="taxonomic scope" value="Eukaryota"/>
</dbReference>
<evidence type="ECO:0000313" key="11">
    <source>
        <dbReference type="EMBL" id="EJK75788.1"/>
    </source>
</evidence>
<keyword evidence="9" id="KW-0812">Transmembrane</keyword>
<feature type="region of interest" description="Disordered" evidence="8">
    <location>
        <begin position="85"/>
        <end position="155"/>
    </location>
</feature>
<dbReference type="SMART" id="SM00563">
    <property type="entry name" value="PlsC"/>
    <property type="match status" value="1"/>
</dbReference>
<comment type="pathway">
    <text evidence="1">Lipid metabolism.</text>
</comment>
<evidence type="ECO:0000256" key="1">
    <source>
        <dbReference type="ARBA" id="ARBA00005189"/>
    </source>
</evidence>
<dbReference type="PANTHER" id="PTHR10434">
    <property type="entry name" value="1-ACYL-SN-GLYCEROL-3-PHOSPHATE ACYLTRANSFERASE"/>
    <property type="match status" value="1"/>
</dbReference>
<feature type="compositionally biased region" description="Low complexity" evidence="8">
    <location>
        <begin position="105"/>
        <end position="136"/>
    </location>
</feature>
<feature type="compositionally biased region" description="Polar residues" evidence="8">
    <location>
        <begin position="85"/>
        <end position="96"/>
    </location>
</feature>
<dbReference type="OrthoDB" id="417078at2759"/>
<dbReference type="AlphaFoldDB" id="K0TAN9"/>
<proteinExistence type="inferred from homology"/>
<dbReference type="InterPro" id="IPR004552">
    <property type="entry name" value="AGP_acyltrans"/>
</dbReference>
<keyword evidence="6 7" id="KW-0012">Acyltransferase</keyword>
<comment type="catalytic activity">
    <reaction evidence="7">
        <text>a 1-acyl-sn-glycero-3-phosphate + an acyl-CoA = a 1,2-diacyl-sn-glycero-3-phosphate + CoA</text>
        <dbReference type="Rhea" id="RHEA:19709"/>
        <dbReference type="ChEBI" id="CHEBI:57287"/>
        <dbReference type="ChEBI" id="CHEBI:57970"/>
        <dbReference type="ChEBI" id="CHEBI:58342"/>
        <dbReference type="ChEBI" id="CHEBI:58608"/>
        <dbReference type="EC" id="2.3.1.51"/>
    </reaction>
</comment>
<keyword evidence="3 7" id="KW-0444">Lipid biosynthesis</keyword>
<keyword evidence="4 7" id="KW-0808">Transferase</keyword>
<evidence type="ECO:0000256" key="9">
    <source>
        <dbReference type="SAM" id="Phobius"/>
    </source>
</evidence>
<feature type="transmembrane region" description="Helical" evidence="9">
    <location>
        <begin position="175"/>
        <end position="201"/>
    </location>
</feature>
<feature type="region of interest" description="Disordered" evidence="8">
    <location>
        <begin position="379"/>
        <end position="400"/>
    </location>
</feature>
<evidence type="ECO:0000256" key="5">
    <source>
        <dbReference type="ARBA" id="ARBA00023098"/>
    </source>
</evidence>
<comment type="domain">
    <text evidence="7">The HXXXXD motif is essential for acyltransferase activity and may constitute the binding site for the phosphate moiety of the glycerol-3-phosphate.</text>
</comment>
<dbReference type="GO" id="GO:0016020">
    <property type="term" value="C:membrane"/>
    <property type="evidence" value="ECO:0007669"/>
    <property type="project" value="InterPro"/>
</dbReference>
<keyword evidence="7" id="KW-1208">Phospholipid metabolism</keyword>
<evidence type="ECO:0000256" key="3">
    <source>
        <dbReference type="ARBA" id="ARBA00022516"/>
    </source>
</evidence>
<sequence length="400" mass="44037">PEESLRLRFELKMGSGRAGGLSECDYDDTLAARRDADAAARCARCATTRLYRVLYAYETDDDDGVVALLVVASGCCVSCQAFSLSSSRGPLSATSRSVRRLTKRPGTALSNAAAASASTPSTPTSDAVSPSAAEVASSDDDTPMTKQQQRMKQIREEGGPLAFNTKYGALNPYGIYYGIVSVGLGLVWLALLTMSSVFYKITGNRFDKRRRFGRKGMFVSNHNSWMDIPFIGYAMGWVNYKFVAKKELEKVPILGFSLSVAKHMMIDRADRKSQLLTLRQGMKYMDDGVNLVTFPEGTRSRSGRVMPFKNGAFKMAHKAGKPVVPVSICNAAKVMPSHWMMPFRPGRNICKVLVHEPIESSDKTEEELGNSVRQSIISGLPEEQRPLFHNEIKWPSDESA</sequence>
<evidence type="ECO:0000256" key="2">
    <source>
        <dbReference type="ARBA" id="ARBA00008655"/>
    </source>
</evidence>